<dbReference type="RefSeq" id="WP_306884391.1">
    <property type="nucleotide sequence ID" value="NZ_JAUSUL010000001.1"/>
</dbReference>
<dbReference type="AlphaFoldDB" id="A0AAE3VLA5"/>
<protein>
    <recommendedName>
        <fullName evidence="3">DUF4238 domain-containing protein</fullName>
    </recommendedName>
</protein>
<organism evidence="1 2">
    <name type="scientific">Amorphus orientalis</name>
    <dbReference type="NCBI Taxonomy" id="649198"/>
    <lineage>
        <taxon>Bacteria</taxon>
        <taxon>Pseudomonadati</taxon>
        <taxon>Pseudomonadota</taxon>
        <taxon>Alphaproteobacteria</taxon>
        <taxon>Hyphomicrobiales</taxon>
        <taxon>Amorphaceae</taxon>
        <taxon>Amorphus</taxon>
    </lineage>
</organism>
<dbReference type="InterPro" id="IPR025332">
    <property type="entry name" value="DUF4238"/>
</dbReference>
<evidence type="ECO:0008006" key="3">
    <source>
        <dbReference type="Google" id="ProtNLM"/>
    </source>
</evidence>
<dbReference type="EMBL" id="JAUSUL010000001">
    <property type="protein sequence ID" value="MDQ0314604.1"/>
    <property type="molecule type" value="Genomic_DNA"/>
</dbReference>
<accession>A0AAE3VLA5</accession>
<comment type="caution">
    <text evidence="1">The sequence shown here is derived from an EMBL/GenBank/DDBJ whole genome shotgun (WGS) entry which is preliminary data.</text>
</comment>
<sequence>MSTPRDHHYIPQFYLRNFAVDPDKKKVNTVAKNGAMAVWAKRSIESLGFERDLYVSLSKGVPISVETEINKRIETPISQSDTWTKITSGRTDTLDKADKPIIYALIRHLEARTPKYKQTISELSQMAVNKGNEIAFTDEERKHYAYLNANPNELKTLHNLMSLFVGWEKEEYIRSSLTICRSPIPIRTLSAPVMAISAPPHPALDLPLPGMVPFQLILALDPKTVAILVRGDFGDSFMNIEIDEMTARGLNRNFVGHFSHFNSINHLISDRNGLIEDMTWAPYDLIEESERRIKFRRREA</sequence>
<evidence type="ECO:0000313" key="1">
    <source>
        <dbReference type="EMBL" id="MDQ0314604.1"/>
    </source>
</evidence>
<dbReference type="Pfam" id="PF14022">
    <property type="entry name" value="DUF4238"/>
    <property type="match status" value="1"/>
</dbReference>
<dbReference type="Proteomes" id="UP001229244">
    <property type="component" value="Unassembled WGS sequence"/>
</dbReference>
<proteinExistence type="predicted"/>
<evidence type="ECO:0000313" key="2">
    <source>
        <dbReference type="Proteomes" id="UP001229244"/>
    </source>
</evidence>
<gene>
    <name evidence="1" type="ORF">J2S73_001041</name>
</gene>
<reference evidence="1" key="1">
    <citation type="submission" date="2023-07" db="EMBL/GenBank/DDBJ databases">
        <title>Genomic Encyclopedia of Type Strains, Phase IV (KMG-IV): sequencing the most valuable type-strain genomes for metagenomic binning, comparative biology and taxonomic classification.</title>
        <authorList>
            <person name="Goeker M."/>
        </authorList>
    </citation>
    <scope>NUCLEOTIDE SEQUENCE</scope>
    <source>
        <strain evidence="1">DSM 21202</strain>
    </source>
</reference>
<name>A0AAE3VLA5_9HYPH</name>
<keyword evidence="2" id="KW-1185">Reference proteome</keyword>